<keyword evidence="2" id="KW-0732">Signal</keyword>
<dbReference type="PANTHER" id="PTHR12302">
    <property type="entry name" value="EBNA2 BINDING PROTEIN P100"/>
    <property type="match status" value="1"/>
</dbReference>
<dbReference type="InterPro" id="IPR002071">
    <property type="entry name" value="Thermonucl_AS"/>
</dbReference>
<dbReference type="PROSITE" id="PS50830">
    <property type="entry name" value="TNASE_3"/>
    <property type="match status" value="1"/>
</dbReference>
<gene>
    <name evidence="4" type="ORF">FSC37_09375</name>
</gene>
<dbReference type="Proteomes" id="UP000321832">
    <property type="component" value="Unassembled WGS sequence"/>
</dbReference>
<feature type="chain" id="PRO_5022928538" evidence="2">
    <location>
        <begin position="35"/>
        <end position="180"/>
    </location>
</feature>
<accession>A0A5C6U272</accession>
<dbReference type="AlphaFoldDB" id="A0A5C6U272"/>
<dbReference type="Pfam" id="PF00565">
    <property type="entry name" value="SNase"/>
    <property type="match status" value="1"/>
</dbReference>
<dbReference type="GO" id="GO:0003676">
    <property type="term" value="F:nucleic acid binding"/>
    <property type="evidence" value="ECO:0007669"/>
    <property type="project" value="InterPro"/>
</dbReference>
<comment type="caution">
    <text evidence="4">The sequence shown here is derived from an EMBL/GenBank/DDBJ whole genome shotgun (WGS) entry which is preliminary data.</text>
</comment>
<proteinExistence type="predicted"/>
<evidence type="ECO:0000256" key="1">
    <source>
        <dbReference type="SAM" id="MobiDB-lite"/>
    </source>
</evidence>
<name>A0A5C6U272_9BURK</name>
<sequence length="180" mass="20037">MTSATVCRRWNGFGAAARSICAALFLVAAGPSFASTLVGVVVGIQDGDTLTVLDAEQVQHRIRLSGIDAPEKGQPFGHRSKEGLSAIAYRRQVAVEWHKRDRYGRLVGKVLVEGRDINLAQISSGLAWHFANYAKEQRPLDRQLYAEAQTDAKQHRIGLWRDPSPTPPWDYRRGKRTTPM</sequence>
<dbReference type="GO" id="GO:0004518">
    <property type="term" value="F:nuclease activity"/>
    <property type="evidence" value="ECO:0007669"/>
    <property type="project" value="InterPro"/>
</dbReference>
<dbReference type="PANTHER" id="PTHR12302:SF26">
    <property type="entry name" value="BLR1266 PROTEIN"/>
    <property type="match status" value="1"/>
</dbReference>
<dbReference type="InterPro" id="IPR035437">
    <property type="entry name" value="SNase_OB-fold_sf"/>
</dbReference>
<dbReference type="Gene3D" id="2.40.50.90">
    <property type="match status" value="1"/>
</dbReference>
<keyword evidence="5" id="KW-1185">Reference proteome</keyword>
<feature type="signal peptide" evidence="2">
    <location>
        <begin position="1"/>
        <end position="34"/>
    </location>
</feature>
<feature type="domain" description="TNase-like" evidence="3">
    <location>
        <begin position="35"/>
        <end position="162"/>
    </location>
</feature>
<dbReference type="InterPro" id="IPR016071">
    <property type="entry name" value="Staphylococal_nuclease_OB-fold"/>
</dbReference>
<reference evidence="4 5" key="1">
    <citation type="submission" date="2019-08" db="EMBL/GenBank/DDBJ databases">
        <authorList>
            <person name="Khan S.A."/>
            <person name="Jeon C.O."/>
            <person name="Jeong S.E."/>
        </authorList>
    </citation>
    <scope>NUCLEOTIDE SEQUENCE [LARGE SCALE GENOMIC DNA]</scope>
    <source>
        <strain evidence="5">IMCC1728</strain>
    </source>
</reference>
<evidence type="ECO:0000259" key="3">
    <source>
        <dbReference type="PROSITE" id="PS50830"/>
    </source>
</evidence>
<evidence type="ECO:0000313" key="4">
    <source>
        <dbReference type="EMBL" id="TXC66051.1"/>
    </source>
</evidence>
<organism evidence="4 5">
    <name type="scientific">Piscinibacter aquaticus</name>
    <dbReference type="NCBI Taxonomy" id="392597"/>
    <lineage>
        <taxon>Bacteria</taxon>
        <taxon>Pseudomonadati</taxon>
        <taxon>Pseudomonadota</taxon>
        <taxon>Betaproteobacteria</taxon>
        <taxon>Burkholderiales</taxon>
        <taxon>Sphaerotilaceae</taxon>
        <taxon>Piscinibacter</taxon>
    </lineage>
</organism>
<evidence type="ECO:0000256" key="2">
    <source>
        <dbReference type="SAM" id="SignalP"/>
    </source>
</evidence>
<feature type="region of interest" description="Disordered" evidence="1">
    <location>
        <begin position="155"/>
        <end position="180"/>
    </location>
</feature>
<evidence type="ECO:0000313" key="5">
    <source>
        <dbReference type="Proteomes" id="UP000321832"/>
    </source>
</evidence>
<protein>
    <submittedName>
        <fullName evidence="4">Thermonuclease family protein</fullName>
    </submittedName>
</protein>
<dbReference type="EMBL" id="VOPW01000001">
    <property type="protein sequence ID" value="TXC66051.1"/>
    <property type="molecule type" value="Genomic_DNA"/>
</dbReference>
<dbReference type="SUPFAM" id="SSF50199">
    <property type="entry name" value="Staphylococcal nuclease"/>
    <property type="match status" value="1"/>
</dbReference>
<dbReference type="SMART" id="SM00318">
    <property type="entry name" value="SNc"/>
    <property type="match status" value="1"/>
</dbReference>
<dbReference type="PROSITE" id="PS01123">
    <property type="entry name" value="TNASE_1"/>
    <property type="match status" value="1"/>
</dbReference>